<comment type="similarity">
    <text evidence="1 8 9 10">Belongs to the TRAFAC class TrmE-Era-EngA-EngB-Septin-like GTPase superfamily. EngA (Der) GTPase family.</text>
</comment>
<dbReference type="Gene3D" id="3.30.300.20">
    <property type="match status" value="1"/>
</dbReference>
<evidence type="ECO:0000256" key="9">
    <source>
        <dbReference type="PROSITE-ProRule" id="PRU01049"/>
    </source>
</evidence>
<gene>
    <name evidence="8" type="primary">der</name>
    <name evidence="12" type="ORF">UU49_C0006G0040</name>
</gene>
<evidence type="ECO:0000256" key="3">
    <source>
        <dbReference type="ARBA" id="ARBA00022517"/>
    </source>
</evidence>
<dbReference type="SUPFAM" id="SSF52540">
    <property type="entry name" value="P-loop containing nucleoside triphosphate hydrolases"/>
    <property type="match status" value="2"/>
</dbReference>
<feature type="domain" description="EngA-type G" evidence="11">
    <location>
        <begin position="191"/>
        <end position="368"/>
    </location>
</feature>
<evidence type="ECO:0000256" key="8">
    <source>
        <dbReference type="HAMAP-Rule" id="MF_00195"/>
    </source>
</evidence>
<evidence type="ECO:0000256" key="10">
    <source>
        <dbReference type="RuleBase" id="RU004481"/>
    </source>
</evidence>
<comment type="caution">
    <text evidence="12">The sequence shown here is derived from an EMBL/GenBank/DDBJ whole genome shotgun (WGS) entry which is preliminary data.</text>
</comment>
<feature type="binding site" evidence="8">
    <location>
        <begin position="310"/>
        <end position="313"/>
    </location>
    <ligand>
        <name>GTP</name>
        <dbReference type="ChEBI" id="CHEBI:37565"/>
        <label>2</label>
    </ligand>
</feature>
<name>A0A0G0VF06_9BACT</name>
<evidence type="ECO:0000256" key="5">
    <source>
        <dbReference type="ARBA" id="ARBA00022741"/>
    </source>
</evidence>
<dbReference type="InterPro" id="IPR027417">
    <property type="entry name" value="P-loop_NTPase"/>
</dbReference>
<feature type="binding site" evidence="8">
    <location>
        <begin position="244"/>
        <end position="248"/>
    </location>
    <ligand>
        <name>GTP</name>
        <dbReference type="ChEBI" id="CHEBI:37565"/>
        <label>2</label>
    </ligand>
</feature>
<reference evidence="12 13" key="1">
    <citation type="journal article" date="2015" name="Nature">
        <title>rRNA introns, odd ribosomes, and small enigmatic genomes across a large radiation of phyla.</title>
        <authorList>
            <person name="Brown C.T."/>
            <person name="Hug L.A."/>
            <person name="Thomas B.C."/>
            <person name="Sharon I."/>
            <person name="Castelle C.J."/>
            <person name="Singh A."/>
            <person name="Wilkins M.J."/>
            <person name="Williams K.H."/>
            <person name="Banfield J.F."/>
        </authorList>
    </citation>
    <scope>NUCLEOTIDE SEQUENCE [LARGE SCALE GENOMIC DNA]</scope>
</reference>
<dbReference type="PIRSF" id="PIRSF006485">
    <property type="entry name" value="GTP-binding_EngA"/>
    <property type="match status" value="1"/>
</dbReference>
<dbReference type="InterPro" id="IPR016484">
    <property type="entry name" value="GTPase_Der"/>
</dbReference>
<dbReference type="InterPro" id="IPR005225">
    <property type="entry name" value="Small_GTP-bd"/>
</dbReference>
<keyword evidence="5 8" id="KW-0547">Nucleotide-binding</keyword>
<evidence type="ECO:0000313" key="12">
    <source>
        <dbReference type="EMBL" id="KKR99484.1"/>
    </source>
</evidence>
<organism evidence="12 13">
    <name type="scientific">Candidatus Magasanikbacteria bacterium GW2011_GWC2_41_17</name>
    <dbReference type="NCBI Taxonomy" id="1619048"/>
    <lineage>
        <taxon>Bacteria</taxon>
        <taxon>Candidatus Magasanikiibacteriota</taxon>
    </lineage>
</organism>
<dbReference type="Proteomes" id="UP000034108">
    <property type="component" value="Unassembled WGS sequence"/>
</dbReference>
<dbReference type="GO" id="GO:0005525">
    <property type="term" value="F:GTP binding"/>
    <property type="evidence" value="ECO:0007669"/>
    <property type="project" value="UniProtKB-UniRule"/>
</dbReference>
<dbReference type="NCBIfam" id="TIGR00231">
    <property type="entry name" value="small_GTP"/>
    <property type="match status" value="2"/>
</dbReference>
<dbReference type="PANTHER" id="PTHR43834">
    <property type="entry name" value="GTPASE DER"/>
    <property type="match status" value="1"/>
</dbReference>
<evidence type="ECO:0000256" key="4">
    <source>
        <dbReference type="ARBA" id="ARBA00022737"/>
    </source>
</evidence>
<dbReference type="AlphaFoldDB" id="A0A0G0VF06"/>
<evidence type="ECO:0000259" key="11">
    <source>
        <dbReference type="PROSITE" id="PS51712"/>
    </source>
</evidence>
<dbReference type="EMBL" id="LCAV01000006">
    <property type="protein sequence ID" value="KKR99484.1"/>
    <property type="molecule type" value="Genomic_DNA"/>
</dbReference>
<keyword evidence="4 10" id="KW-0677">Repeat</keyword>
<evidence type="ECO:0000256" key="1">
    <source>
        <dbReference type="ARBA" id="ARBA00008279"/>
    </source>
</evidence>
<sequence length="455" mass="51572">MTIILPEKQLPTIAIVGRTNVGKSALFNRLTEKRKAMVSKVAGTTRTSNVAPFLWRGITYRLIDTGGIDFDKKATYEKEIQIQIDKAIEEAQAIIFLVDLQSGIMPQEKLWAQELRKTKMPIIFTGNKADNPKIRLQVHEQDWHKLGFGEPLPISAVNGSGVGDMLDVMIDKLSPHIKSLKAMKPMEKVATRVAIIGRPNVGKSSLFNALIGEERVIVSPVPFTTRETHDTLMLLDGEPFLFLDTAGLRRQSRIKSSSLEKISARQTESGLRHTDLVLLVLDASEPFAGQDKRLSMLVKESQKSLIIVINKFDLFQDQGEEAEEKIRRDFSLTFPFLAYAPIVFVSAKTHWRVHKVFEMIRKVMLGRGKTIEEPILTDLMKRLIHHRLPTKGKGVRHPHIYSLKQVAIDPPTFQVAIKQKTSLHESYLRFIENQLRMEFNLIGTPVVVYTKKINI</sequence>
<evidence type="ECO:0000256" key="7">
    <source>
        <dbReference type="ARBA" id="ARBA00032345"/>
    </source>
</evidence>
<dbReference type="CDD" id="cd01895">
    <property type="entry name" value="EngA2"/>
    <property type="match status" value="1"/>
</dbReference>
<protein>
    <recommendedName>
        <fullName evidence="2 8">GTPase Der</fullName>
    </recommendedName>
    <alternativeName>
        <fullName evidence="7 8">GTP-binding protein EngA</fullName>
    </alternativeName>
</protein>
<comment type="subunit">
    <text evidence="8">Associates with the 50S ribosomal subunit.</text>
</comment>
<proteinExistence type="inferred from homology"/>
<dbReference type="PROSITE" id="PS51712">
    <property type="entry name" value="G_ENGA"/>
    <property type="match status" value="1"/>
</dbReference>
<dbReference type="CDD" id="cd01894">
    <property type="entry name" value="EngA1"/>
    <property type="match status" value="1"/>
</dbReference>
<dbReference type="PANTHER" id="PTHR43834:SF6">
    <property type="entry name" value="GTPASE DER"/>
    <property type="match status" value="1"/>
</dbReference>
<dbReference type="InterPro" id="IPR031166">
    <property type="entry name" value="G_ENGA"/>
</dbReference>
<dbReference type="InterPro" id="IPR032859">
    <property type="entry name" value="KH_dom-like"/>
</dbReference>
<keyword evidence="3 8" id="KW-0690">Ribosome biogenesis</keyword>
<dbReference type="Gene3D" id="3.40.50.300">
    <property type="entry name" value="P-loop containing nucleotide triphosphate hydrolases"/>
    <property type="match status" value="2"/>
</dbReference>
<feature type="binding site" evidence="8">
    <location>
        <begin position="17"/>
        <end position="24"/>
    </location>
    <ligand>
        <name>GTP</name>
        <dbReference type="ChEBI" id="CHEBI:37565"/>
        <label>1</label>
    </ligand>
</feature>
<evidence type="ECO:0000256" key="2">
    <source>
        <dbReference type="ARBA" id="ARBA00020953"/>
    </source>
</evidence>
<dbReference type="Pfam" id="PF14714">
    <property type="entry name" value="KH_dom-like"/>
    <property type="match status" value="1"/>
</dbReference>
<dbReference type="HAMAP" id="MF_00195">
    <property type="entry name" value="GTPase_Der"/>
    <property type="match status" value="1"/>
</dbReference>
<dbReference type="PRINTS" id="PR00326">
    <property type="entry name" value="GTP1OBG"/>
</dbReference>
<comment type="function">
    <text evidence="8 10">GTPase that plays an essential role in the late steps of ribosome biogenesis.</text>
</comment>
<dbReference type="STRING" id="1619048.UU49_C0006G0040"/>
<feature type="binding site" evidence="8">
    <location>
        <begin position="127"/>
        <end position="130"/>
    </location>
    <ligand>
        <name>GTP</name>
        <dbReference type="ChEBI" id="CHEBI:37565"/>
        <label>1</label>
    </ligand>
</feature>
<keyword evidence="6 8" id="KW-0342">GTP-binding</keyword>
<dbReference type="InterPro" id="IPR015946">
    <property type="entry name" value="KH_dom-like_a/b"/>
</dbReference>
<evidence type="ECO:0000313" key="13">
    <source>
        <dbReference type="Proteomes" id="UP000034108"/>
    </source>
</evidence>
<dbReference type="PATRIC" id="fig|1619048.3.peg.295"/>
<dbReference type="GO" id="GO:0042254">
    <property type="term" value="P:ribosome biogenesis"/>
    <property type="evidence" value="ECO:0007669"/>
    <property type="project" value="UniProtKB-KW"/>
</dbReference>
<evidence type="ECO:0000256" key="6">
    <source>
        <dbReference type="ARBA" id="ARBA00023134"/>
    </source>
</evidence>
<dbReference type="NCBIfam" id="TIGR03594">
    <property type="entry name" value="GTPase_EngA"/>
    <property type="match status" value="1"/>
</dbReference>
<accession>A0A0G0VF06</accession>
<feature type="binding site" evidence="8">
    <location>
        <begin position="64"/>
        <end position="68"/>
    </location>
    <ligand>
        <name>GTP</name>
        <dbReference type="ChEBI" id="CHEBI:37565"/>
        <label>1</label>
    </ligand>
</feature>
<feature type="binding site" evidence="8">
    <location>
        <begin position="197"/>
        <end position="204"/>
    </location>
    <ligand>
        <name>GTP</name>
        <dbReference type="ChEBI" id="CHEBI:37565"/>
        <label>2</label>
    </ligand>
</feature>
<dbReference type="Pfam" id="PF01926">
    <property type="entry name" value="MMR_HSR1"/>
    <property type="match status" value="2"/>
</dbReference>
<dbReference type="InterPro" id="IPR006073">
    <property type="entry name" value="GTP-bd"/>
</dbReference>